<dbReference type="EMBL" id="GITU01004347">
    <property type="protein sequence ID" value="MBC1173050.1"/>
    <property type="molecule type" value="Transcribed_RNA"/>
</dbReference>
<accession>A0A7G3AKI4</accession>
<organism evidence="2">
    <name type="scientific">Lutzomyia longipalpis</name>
    <name type="common">Sand fly</name>
    <dbReference type="NCBI Taxonomy" id="7200"/>
    <lineage>
        <taxon>Eukaryota</taxon>
        <taxon>Metazoa</taxon>
        <taxon>Ecdysozoa</taxon>
        <taxon>Arthropoda</taxon>
        <taxon>Hexapoda</taxon>
        <taxon>Insecta</taxon>
        <taxon>Pterygota</taxon>
        <taxon>Neoptera</taxon>
        <taxon>Endopterygota</taxon>
        <taxon>Diptera</taxon>
        <taxon>Nematocera</taxon>
        <taxon>Psychodoidea</taxon>
        <taxon>Psychodidae</taxon>
        <taxon>Lutzomyia</taxon>
        <taxon>Lutzomyia</taxon>
    </lineage>
</organism>
<evidence type="ECO:0000313" key="2">
    <source>
        <dbReference type="EMBL" id="MBC1173050.1"/>
    </source>
</evidence>
<feature type="chain" id="PRO_5028834385" evidence="1">
    <location>
        <begin position="23"/>
        <end position="120"/>
    </location>
</feature>
<evidence type="ECO:0000256" key="1">
    <source>
        <dbReference type="SAM" id="SignalP"/>
    </source>
</evidence>
<sequence length="120" mass="13921">MIFRGYFSVFFIFSMAICLGIAQDVAPPDLPDLSIKTTTKAPETQETTTTVPFIRPTPRHISHRIHYHSRMCDYRIDYQGFCYRCCPNGRFRFRCCKTSSVWCMNKYGSSTSLFNSDYGL</sequence>
<proteinExistence type="predicted"/>
<name>A0A7G3AKI4_LUTLO</name>
<keyword evidence="1" id="KW-0732">Signal</keyword>
<dbReference type="AlphaFoldDB" id="A0A7G3AKI4"/>
<protein>
    <submittedName>
        <fullName evidence="2">Putative secreted protein</fullName>
    </submittedName>
</protein>
<reference evidence="2" key="1">
    <citation type="journal article" date="2020" name="BMC">
        <title>Leishmania infection induces a limited differential gene expression in the sand fly midgut.</title>
        <authorList>
            <person name="Coutinho-Abreu I.V."/>
            <person name="Serafim T.D."/>
            <person name="Meneses C."/>
            <person name="Kamhawi S."/>
            <person name="Oliveira F."/>
            <person name="Valenzuela J.G."/>
        </authorList>
    </citation>
    <scope>NUCLEOTIDE SEQUENCE</scope>
    <source>
        <strain evidence="2">Jacobina</strain>
        <tissue evidence="2">Midgut</tissue>
    </source>
</reference>
<feature type="signal peptide" evidence="1">
    <location>
        <begin position="1"/>
        <end position="22"/>
    </location>
</feature>